<dbReference type="AlphaFoldDB" id="A0A2Z2KPP1"/>
<dbReference type="PROSITE" id="PS01124">
    <property type="entry name" value="HTH_ARAC_FAMILY_2"/>
    <property type="match status" value="1"/>
</dbReference>
<evidence type="ECO:0000259" key="5">
    <source>
        <dbReference type="PROSITE" id="PS01124"/>
    </source>
</evidence>
<dbReference type="InterPro" id="IPR018060">
    <property type="entry name" value="HTH_AraC"/>
</dbReference>
<name>A0A2Z2KPP1_9BACL</name>
<dbReference type="Pfam" id="PF12833">
    <property type="entry name" value="HTH_18"/>
    <property type="match status" value="1"/>
</dbReference>
<dbReference type="EMBL" id="CP021780">
    <property type="protein sequence ID" value="ASA20758.1"/>
    <property type="molecule type" value="Genomic_DNA"/>
</dbReference>
<dbReference type="InterPro" id="IPR037923">
    <property type="entry name" value="HTH-like"/>
</dbReference>
<accession>A0A2Z2KPP1</accession>
<dbReference type="InterPro" id="IPR018062">
    <property type="entry name" value="HTH_AraC-typ_CS"/>
</dbReference>
<dbReference type="PANTHER" id="PTHR43280:SF28">
    <property type="entry name" value="HTH-TYPE TRANSCRIPTIONAL ACTIVATOR RHAS"/>
    <property type="match status" value="1"/>
</dbReference>
<gene>
    <name evidence="6" type="ORF">B9T62_08150</name>
</gene>
<dbReference type="Gene3D" id="1.10.10.60">
    <property type="entry name" value="Homeodomain-like"/>
    <property type="match status" value="2"/>
</dbReference>
<proteinExistence type="predicted"/>
<dbReference type="Gene3D" id="2.60.120.280">
    <property type="entry name" value="Regulatory protein AraC"/>
    <property type="match status" value="1"/>
</dbReference>
<evidence type="ECO:0000256" key="4">
    <source>
        <dbReference type="SAM" id="MobiDB-lite"/>
    </source>
</evidence>
<dbReference type="InterPro" id="IPR009057">
    <property type="entry name" value="Homeodomain-like_sf"/>
</dbReference>
<organism evidence="6 7">
    <name type="scientific">Paenibacillus donghaensis</name>
    <dbReference type="NCBI Taxonomy" id="414771"/>
    <lineage>
        <taxon>Bacteria</taxon>
        <taxon>Bacillati</taxon>
        <taxon>Bacillota</taxon>
        <taxon>Bacilli</taxon>
        <taxon>Bacillales</taxon>
        <taxon>Paenibacillaceae</taxon>
        <taxon>Paenibacillus</taxon>
    </lineage>
</organism>
<protein>
    <submittedName>
        <fullName evidence="6">AraC family transcriptional regulator</fullName>
    </submittedName>
</protein>
<keyword evidence="2" id="KW-0238">DNA-binding</keyword>
<dbReference type="OrthoDB" id="9803764at2"/>
<reference evidence="6 7" key="1">
    <citation type="submission" date="2017-06" db="EMBL/GenBank/DDBJ databases">
        <title>Complete genome sequence of Paenibacillus donghaensis KCTC 13049T isolated from East Sea sediment, South Korea.</title>
        <authorList>
            <person name="Jung B.K."/>
            <person name="Hong S.-J."/>
            <person name="Shin J.-H."/>
        </authorList>
    </citation>
    <scope>NUCLEOTIDE SEQUENCE [LARGE SCALE GENOMIC DNA]</scope>
    <source>
        <strain evidence="6 7">KCTC 13049</strain>
    </source>
</reference>
<dbReference type="SUPFAM" id="SSF46689">
    <property type="entry name" value="Homeodomain-like"/>
    <property type="match status" value="2"/>
</dbReference>
<dbReference type="InterPro" id="IPR003313">
    <property type="entry name" value="AraC-bd"/>
</dbReference>
<keyword evidence="3" id="KW-0804">Transcription</keyword>
<dbReference type="GO" id="GO:0043565">
    <property type="term" value="F:sequence-specific DNA binding"/>
    <property type="evidence" value="ECO:0007669"/>
    <property type="project" value="InterPro"/>
</dbReference>
<feature type="domain" description="HTH araC/xylS-type" evidence="5">
    <location>
        <begin position="151"/>
        <end position="249"/>
    </location>
</feature>
<feature type="compositionally biased region" description="Basic and acidic residues" evidence="4">
    <location>
        <begin position="265"/>
        <end position="274"/>
    </location>
</feature>
<dbReference type="InterPro" id="IPR020449">
    <property type="entry name" value="Tscrpt_reg_AraC-type_HTH"/>
</dbReference>
<evidence type="ECO:0000256" key="3">
    <source>
        <dbReference type="ARBA" id="ARBA00023163"/>
    </source>
</evidence>
<dbReference type="GO" id="GO:0003700">
    <property type="term" value="F:DNA-binding transcription factor activity"/>
    <property type="evidence" value="ECO:0007669"/>
    <property type="project" value="InterPro"/>
</dbReference>
<dbReference type="SMART" id="SM00342">
    <property type="entry name" value="HTH_ARAC"/>
    <property type="match status" value="1"/>
</dbReference>
<evidence type="ECO:0000313" key="7">
    <source>
        <dbReference type="Proteomes" id="UP000249890"/>
    </source>
</evidence>
<dbReference type="KEGG" id="pdh:B9T62_08150"/>
<dbReference type="PRINTS" id="PR00032">
    <property type="entry name" value="HTHARAC"/>
</dbReference>
<dbReference type="Pfam" id="PF02311">
    <property type="entry name" value="AraC_binding"/>
    <property type="match status" value="1"/>
</dbReference>
<keyword evidence="7" id="KW-1185">Reference proteome</keyword>
<feature type="region of interest" description="Disordered" evidence="4">
    <location>
        <begin position="251"/>
        <end position="274"/>
    </location>
</feature>
<evidence type="ECO:0000256" key="2">
    <source>
        <dbReference type="ARBA" id="ARBA00023125"/>
    </source>
</evidence>
<evidence type="ECO:0000313" key="6">
    <source>
        <dbReference type="EMBL" id="ASA20758.1"/>
    </source>
</evidence>
<evidence type="ECO:0000256" key="1">
    <source>
        <dbReference type="ARBA" id="ARBA00023015"/>
    </source>
</evidence>
<dbReference type="SUPFAM" id="SSF51215">
    <property type="entry name" value="Regulatory protein AraC"/>
    <property type="match status" value="1"/>
</dbReference>
<keyword evidence="1" id="KW-0805">Transcription regulation</keyword>
<dbReference type="PANTHER" id="PTHR43280">
    <property type="entry name" value="ARAC-FAMILY TRANSCRIPTIONAL REGULATOR"/>
    <property type="match status" value="1"/>
</dbReference>
<sequence>MILLNCIHMSDSFTKDWLVMYTIAGQGYVNNGDESELLCTQGTITIISPGVRQDYYTVEGSVWEKFWAHFIPRITWMDWIPASNTVGPIYHHLIEDENTRQAIESAFRRVLSYKFSNTSLQDELTMNALEEIVLLVAGMHKVKKTVDPRIKEILGFLAKHYAEDHHIEDLAHKVCLSPSRLSHLFKEQVGDSIIETLTKYRLKQAENLLQYTLRSITDIALGVGFSSPDYFGRQFASFYGVTPSKFRNLHTEKRSEADQTPFSANDKKPDSRHG</sequence>
<dbReference type="PROSITE" id="PS00041">
    <property type="entry name" value="HTH_ARAC_FAMILY_1"/>
    <property type="match status" value="1"/>
</dbReference>
<dbReference type="Proteomes" id="UP000249890">
    <property type="component" value="Chromosome"/>
</dbReference>